<dbReference type="EMBL" id="AMXD01000097">
    <property type="protein sequence ID" value="ENO84116.1"/>
    <property type="molecule type" value="Genomic_DNA"/>
</dbReference>
<keyword evidence="10" id="KW-1133">Transmembrane helix</keyword>
<dbReference type="Gene3D" id="6.10.340.10">
    <property type="match status" value="1"/>
</dbReference>
<keyword evidence="9" id="KW-0902">Two-component regulatory system</keyword>
<feature type="transmembrane region" description="Helical" evidence="10">
    <location>
        <begin position="288"/>
        <end position="312"/>
    </location>
</feature>
<reference evidence="13 14" key="1">
    <citation type="submission" date="2012-09" db="EMBL/GenBank/DDBJ databases">
        <title>Draft Genome Sequences of 6 Strains from Genus Thauera.</title>
        <authorList>
            <person name="Liu B."/>
            <person name="Shapleigh J.P."/>
            <person name="Frostegard A.H."/>
        </authorList>
    </citation>
    <scope>NUCLEOTIDE SEQUENCE [LARGE SCALE GENOMIC DNA]</scope>
    <source>
        <strain evidence="13 14">S2</strain>
    </source>
</reference>
<dbReference type="Pfam" id="PF00672">
    <property type="entry name" value="HAMP"/>
    <property type="match status" value="1"/>
</dbReference>
<feature type="domain" description="HAMP" evidence="12">
    <location>
        <begin position="313"/>
        <end position="365"/>
    </location>
</feature>
<evidence type="ECO:0000256" key="8">
    <source>
        <dbReference type="ARBA" id="ARBA00022840"/>
    </source>
</evidence>
<dbReference type="InterPro" id="IPR036890">
    <property type="entry name" value="HATPase_C_sf"/>
</dbReference>
<dbReference type="Gene3D" id="3.30.450.20">
    <property type="entry name" value="PAS domain"/>
    <property type="match status" value="1"/>
</dbReference>
<feature type="transmembrane region" description="Helical" evidence="10">
    <location>
        <begin position="47"/>
        <end position="70"/>
    </location>
</feature>
<dbReference type="CDD" id="cd00082">
    <property type="entry name" value="HisKA"/>
    <property type="match status" value="1"/>
</dbReference>
<evidence type="ECO:0000259" key="11">
    <source>
        <dbReference type="PROSITE" id="PS50109"/>
    </source>
</evidence>
<accession>N6XQX9</accession>
<dbReference type="AlphaFoldDB" id="N6XQX9"/>
<dbReference type="Gene3D" id="1.10.287.130">
    <property type="match status" value="1"/>
</dbReference>
<evidence type="ECO:0000256" key="1">
    <source>
        <dbReference type="ARBA" id="ARBA00000085"/>
    </source>
</evidence>
<evidence type="ECO:0000256" key="7">
    <source>
        <dbReference type="ARBA" id="ARBA00022777"/>
    </source>
</evidence>
<dbReference type="Gene3D" id="3.30.565.10">
    <property type="entry name" value="Histidine kinase-like ATPase, C-terminal domain"/>
    <property type="match status" value="1"/>
</dbReference>
<dbReference type="SUPFAM" id="SSF55785">
    <property type="entry name" value="PYP-like sensor domain (PAS domain)"/>
    <property type="match status" value="1"/>
</dbReference>
<dbReference type="InterPro" id="IPR035965">
    <property type="entry name" value="PAS-like_dom_sf"/>
</dbReference>
<keyword evidence="10" id="KW-0472">Membrane</keyword>
<dbReference type="GO" id="GO:0000155">
    <property type="term" value="F:phosphorelay sensor kinase activity"/>
    <property type="evidence" value="ECO:0007669"/>
    <property type="project" value="InterPro"/>
</dbReference>
<comment type="subcellular location">
    <subcellularLocation>
        <location evidence="2">Membrane</location>
    </subcellularLocation>
</comment>
<dbReference type="CDD" id="cd06225">
    <property type="entry name" value="HAMP"/>
    <property type="match status" value="1"/>
</dbReference>
<dbReference type="SUPFAM" id="SSF55874">
    <property type="entry name" value="ATPase domain of HSP90 chaperone/DNA topoisomerase II/histidine kinase"/>
    <property type="match status" value="1"/>
</dbReference>
<evidence type="ECO:0000256" key="10">
    <source>
        <dbReference type="SAM" id="Phobius"/>
    </source>
</evidence>
<evidence type="ECO:0000313" key="14">
    <source>
        <dbReference type="Proteomes" id="UP000013042"/>
    </source>
</evidence>
<sequence>MGALDLPAGGAGVPMKRVLLAVAAALSGISLFLLTSASSNTTLFATSYPWLLALNGGMAVVLAALVGMQLHRLLREHREGQFGSRLKMRLVLMFALMGVVPGLVIYGVSLQFVVRSIESWFDVRVDSALEGGIALGQNALDYLVSQVRDKADDMVLELEGAGQGAGTRLNRLREQAGIASATILAPAGQVLATAAESGRTLLPELPGTAELRQARQSRHFHSVIAEPDGRLVIRVLTPIPVRTLAGESNLLMLQQPVPESFGRNAEAVQEAYREYQQLTLGRSGLKRIYTVTLSLTLLLALLGALAVAVLIARRLAQPLLILAEGTQAVAQGDFSPRQALPANDELGVLTQSFNRMTRQLQEARAAADRNRAEVEAARAYLESVLANLSTGVLAFSADGHLRAANHGALQILEDDLGGFEDIPLEAWPRQAELGHMLREGFTANTGDWQKQMELPVRDRPPRTLLIRGSRLPESTGGGLVVVFDDISSLIAAQRTAAWGEVARRLAHEIKNPLTPIQLSAERLSFKLANRLDDNGREMLERATTTIVNQVEAMKNLVNAFRDYARLPAPQLAPLDLNALIREVLHLYESAAVQIRTELGGALPPVQGDPTQIRQVIHNMLQNAQDALGAQEDAEISVITRRDGESALLLCRDNGPGFPPEVLARAFEPYFTTKSRGTGLGLAMVKKIVDEHGGEVRLSNREGGGAEVRIRLRLAENKEA</sequence>
<dbReference type="InterPro" id="IPR003594">
    <property type="entry name" value="HATPase_dom"/>
</dbReference>
<dbReference type="SMART" id="SM00304">
    <property type="entry name" value="HAMP"/>
    <property type="match status" value="1"/>
</dbReference>
<dbReference type="Pfam" id="PF00512">
    <property type="entry name" value="HisKA"/>
    <property type="match status" value="1"/>
</dbReference>
<dbReference type="EC" id="2.7.13.3" evidence="3"/>
<dbReference type="InterPro" id="IPR004358">
    <property type="entry name" value="Sig_transdc_His_kin-like_C"/>
</dbReference>
<evidence type="ECO:0000259" key="12">
    <source>
        <dbReference type="PROSITE" id="PS50885"/>
    </source>
</evidence>
<comment type="caution">
    <text evidence="13">The sequence shown here is derived from an EMBL/GenBank/DDBJ whole genome shotgun (WGS) entry which is preliminary data.</text>
</comment>
<dbReference type="SUPFAM" id="SSF47384">
    <property type="entry name" value="Homodimeric domain of signal transducing histidine kinase"/>
    <property type="match status" value="1"/>
</dbReference>
<keyword evidence="10" id="KW-0812">Transmembrane</keyword>
<dbReference type="SMART" id="SM00388">
    <property type="entry name" value="HisKA"/>
    <property type="match status" value="1"/>
</dbReference>
<feature type="transmembrane region" description="Helical" evidence="10">
    <location>
        <begin position="90"/>
        <end position="114"/>
    </location>
</feature>
<dbReference type="InterPro" id="IPR017232">
    <property type="entry name" value="NtrY"/>
</dbReference>
<evidence type="ECO:0000256" key="2">
    <source>
        <dbReference type="ARBA" id="ARBA00004370"/>
    </source>
</evidence>
<dbReference type="InterPro" id="IPR003660">
    <property type="entry name" value="HAMP_dom"/>
</dbReference>
<comment type="catalytic activity">
    <reaction evidence="1">
        <text>ATP + protein L-histidine = ADP + protein N-phospho-L-histidine.</text>
        <dbReference type="EC" id="2.7.13.3"/>
    </reaction>
</comment>
<dbReference type="Proteomes" id="UP000013042">
    <property type="component" value="Unassembled WGS sequence"/>
</dbReference>
<organism evidence="13 14">
    <name type="scientific">Thauera aminoaromatica S2</name>
    <dbReference type="NCBI Taxonomy" id="1234381"/>
    <lineage>
        <taxon>Bacteria</taxon>
        <taxon>Pseudomonadati</taxon>
        <taxon>Pseudomonadota</taxon>
        <taxon>Betaproteobacteria</taxon>
        <taxon>Rhodocyclales</taxon>
        <taxon>Zoogloeaceae</taxon>
        <taxon>Thauera</taxon>
    </lineage>
</organism>
<dbReference type="PANTHER" id="PTHR43065">
    <property type="entry name" value="SENSOR HISTIDINE KINASE"/>
    <property type="match status" value="1"/>
</dbReference>
<keyword evidence="4" id="KW-0597">Phosphoprotein</keyword>
<keyword evidence="7 13" id="KW-0418">Kinase</keyword>
<feature type="domain" description="Histidine kinase" evidence="11">
    <location>
        <begin position="504"/>
        <end position="715"/>
    </location>
</feature>
<dbReference type="Pfam" id="PF02518">
    <property type="entry name" value="HATPase_c"/>
    <property type="match status" value="1"/>
</dbReference>
<evidence type="ECO:0000256" key="9">
    <source>
        <dbReference type="ARBA" id="ARBA00023012"/>
    </source>
</evidence>
<proteinExistence type="predicted"/>
<dbReference type="PIRSF" id="PIRSF037532">
    <property type="entry name" value="STHK_NtrY"/>
    <property type="match status" value="1"/>
</dbReference>
<evidence type="ECO:0000256" key="3">
    <source>
        <dbReference type="ARBA" id="ARBA00012438"/>
    </source>
</evidence>
<keyword evidence="6" id="KW-0547">Nucleotide-binding</keyword>
<protein>
    <recommendedName>
        <fullName evidence="3">histidine kinase</fullName>
        <ecNumber evidence="3">2.7.13.3</ecNumber>
    </recommendedName>
</protein>
<dbReference type="GO" id="GO:0016020">
    <property type="term" value="C:membrane"/>
    <property type="evidence" value="ECO:0007669"/>
    <property type="project" value="UniProtKB-SubCell"/>
</dbReference>
<evidence type="ECO:0000256" key="4">
    <source>
        <dbReference type="ARBA" id="ARBA00022553"/>
    </source>
</evidence>
<name>N6XQX9_THASP</name>
<gene>
    <name evidence="13" type="ORF">C665_14103</name>
</gene>
<keyword evidence="5" id="KW-0808">Transferase</keyword>
<dbReference type="PROSITE" id="PS50109">
    <property type="entry name" value="HIS_KIN"/>
    <property type="match status" value="1"/>
</dbReference>
<dbReference type="SMART" id="SM00387">
    <property type="entry name" value="HATPase_c"/>
    <property type="match status" value="1"/>
</dbReference>
<evidence type="ECO:0000256" key="6">
    <source>
        <dbReference type="ARBA" id="ARBA00022741"/>
    </source>
</evidence>
<dbReference type="InterPro" id="IPR036097">
    <property type="entry name" value="HisK_dim/P_sf"/>
</dbReference>
<dbReference type="InterPro" id="IPR005467">
    <property type="entry name" value="His_kinase_dom"/>
</dbReference>
<keyword evidence="8" id="KW-0067">ATP-binding</keyword>
<dbReference type="PANTHER" id="PTHR43065:SF10">
    <property type="entry name" value="PEROXIDE STRESS-ACTIVATED HISTIDINE KINASE MAK3"/>
    <property type="match status" value="1"/>
</dbReference>
<dbReference type="SUPFAM" id="SSF158472">
    <property type="entry name" value="HAMP domain-like"/>
    <property type="match status" value="1"/>
</dbReference>
<evidence type="ECO:0000256" key="5">
    <source>
        <dbReference type="ARBA" id="ARBA00022679"/>
    </source>
</evidence>
<dbReference type="PRINTS" id="PR00344">
    <property type="entry name" value="BCTRLSENSOR"/>
</dbReference>
<dbReference type="PROSITE" id="PS50885">
    <property type="entry name" value="HAMP"/>
    <property type="match status" value="1"/>
</dbReference>
<dbReference type="InterPro" id="IPR003661">
    <property type="entry name" value="HisK_dim/P_dom"/>
</dbReference>
<dbReference type="GO" id="GO:0005524">
    <property type="term" value="F:ATP binding"/>
    <property type="evidence" value="ECO:0007669"/>
    <property type="project" value="UniProtKB-KW"/>
</dbReference>
<evidence type="ECO:0000313" key="13">
    <source>
        <dbReference type="EMBL" id="ENO84116.1"/>
    </source>
</evidence>